<proteinExistence type="predicted"/>
<dbReference type="EMBL" id="LR862142">
    <property type="protein sequence ID" value="CAD1823015.1"/>
    <property type="molecule type" value="Genomic_DNA"/>
</dbReference>
<reference evidence="1" key="1">
    <citation type="submission" date="2020-07" db="EMBL/GenBank/DDBJ databases">
        <authorList>
            <person name="Lin J."/>
        </authorList>
    </citation>
    <scope>NUCLEOTIDE SEQUENCE</scope>
</reference>
<name>A0A6V7NWT0_ANACO</name>
<gene>
    <name evidence="1" type="ORF">CB5_LOCUS6226</name>
</gene>
<evidence type="ECO:0000313" key="1">
    <source>
        <dbReference type="EMBL" id="CAD1823015.1"/>
    </source>
</evidence>
<organism evidence="1">
    <name type="scientific">Ananas comosus var. bracteatus</name>
    <name type="common">red pineapple</name>
    <dbReference type="NCBI Taxonomy" id="296719"/>
    <lineage>
        <taxon>Eukaryota</taxon>
        <taxon>Viridiplantae</taxon>
        <taxon>Streptophyta</taxon>
        <taxon>Embryophyta</taxon>
        <taxon>Tracheophyta</taxon>
        <taxon>Spermatophyta</taxon>
        <taxon>Magnoliopsida</taxon>
        <taxon>Liliopsida</taxon>
        <taxon>Poales</taxon>
        <taxon>Bromeliaceae</taxon>
        <taxon>Bromelioideae</taxon>
        <taxon>Ananas</taxon>
    </lineage>
</organism>
<protein>
    <submittedName>
        <fullName evidence="1">Uncharacterized protein</fullName>
    </submittedName>
</protein>
<sequence>MPLLHKSSSTFLLSTGLPRQISCTGTGPSTGGSVPESFSHRLELPASFPESNALAGHLREPVLHWETCPHRDSSLLTGTDLSPKDGPESITCASRVFCRTPAYGNRSLIPGTGPREHNLQKCMFALFALVDFNSNALFRF</sequence>
<accession>A0A6V7NWT0</accession>
<dbReference type="AlphaFoldDB" id="A0A6V7NWT0"/>